<dbReference type="Proteomes" id="UP001200513">
    <property type="component" value="Chromosome"/>
</dbReference>
<evidence type="ECO:0000313" key="1">
    <source>
        <dbReference type="EMBL" id="UJG42451.1"/>
    </source>
</evidence>
<name>A0A9Y1BNT3_9ARCH</name>
<organism evidence="1">
    <name type="scientific">Candidatus Heimdallarchaeum endolithica</name>
    <dbReference type="NCBI Taxonomy" id="2876572"/>
    <lineage>
        <taxon>Archaea</taxon>
        <taxon>Promethearchaeati</taxon>
        <taxon>Candidatus Heimdallarchaeota</taxon>
        <taxon>Candidatus Heimdallarchaeia (ex Rinke et al. 2021) (nom. nud.)</taxon>
        <taxon>Candidatus Heimdallarchaeales</taxon>
        <taxon>Candidatus Heimdallarchaeaceae</taxon>
        <taxon>Candidatus Heimdallarchaeum</taxon>
    </lineage>
</organism>
<proteinExistence type="predicted"/>
<dbReference type="EMBL" id="CP084167">
    <property type="protein sequence ID" value="UJG42451.1"/>
    <property type="molecule type" value="Genomic_DNA"/>
</dbReference>
<dbReference type="AlphaFoldDB" id="A0A9Y1BNT3"/>
<sequence length="180" mass="20578">MKKLSSIKLVGIITILFFFSVVLETKMYVYGQNYNIKSINQTPSYVTPETNISITIEVYDSENISYIRLFFCQLSPDFICDTKPILMEQNGNVFSGNYYITQGSGSTIGYHFIVYYTNGTNILLPNSVDFLGLDNIVQPTDDTYYIKIDISEPTTEKTPVYLFTSLFSLFIIPIVRKKLI</sequence>
<protein>
    <submittedName>
        <fullName evidence="1">Uncharacterized protein</fullName>
    </submittedName>
</protein>
<gene>
    <name evidence="1" type="ORF">K9W46_08580</name>
</gene>
<reference evidence="1" key="1">
    <citation type="journal article" date="2022" name="Nat. Microbiol.">
        <title>Unique mobile elements and scalable gene flow at the prokaryote-eukaryote boundary revealed by circularized Asgard archaea genomes.</title>
        <authorList>
            <person name="Wu F."/>
            <person name="Speth D.R."/>
            <person name="Philosof A."/>
            <person name="Cremiere A."/>
            <person name="Narayanan A."/>
            <person name="Barco R.A."/>
            <person name="Connon S.A."/>
            <person name="Amend J.P."/>
            <person name="Antoshechkin I.A."/>
            <person name="Orphan V.J."/>
        </authorList>
    </citation>
    <scope>NUCLEOTIDE SEQUENCE</scope>
    <source>
        <strain evidence="1">PR6</strain>
    </source>
</reference>
<accession>A0A9Y1BNT3</accession>